<dbReference type="AlphaFoldDB" id="A0AAE0G5E6"/>
<dbReference type="EMBL" id="LGRX02009276">
    <property type="protein sequence ID" value="KAK3271914.1"/>
    <property type="molecule type" value="Genomic_DNA"/>
</dbReference>
<evidence type="ECO:0000313" key="2">
    <source>
        <dbReference type="EMBL" id="KAK3271914.1"/>
    </source>
</evidence>
<dbReference type="PANTHER" id="PTHR42881:SF13">
    <property type="entry name" value="PROLYL ENDOPEPTIDASE"/>
    <property type="match status" value="1"/>
</dbReference>
<dbReference type="Gene3D" id="3.40.50.1820">
    <property type="entry name" value="alpha/beta hydrolase"/>
    <property type="match status" value="1"/>
</dbReference>
<evidence type="ECO:0000313" key="3">
    <source>
        <dbReference type="Proteomes" id="UP001190700"/>
    </source>
</evidence>
<dbReference type="Proteomes" id="UP001190700">
    <property type="component" value="Unassembled WGS sequence"/>
</dbReference>
<dbReference type="SUPFAM" id="SSF53474">
    <property type="entry name" value="alpha/beta-Hydrolases"/>
    <property type="match status" value="1"/>
</dbReference>
<dbReference type="GO" id="GO:0070012">
    <property type="term" value="F:oligopeptidase activity"/>
    <property type="evidence" value="ECO:0007669"/>
    <property type="project" value="TreeGrafter"/>
</dbReference>
<sequence>MWKESTMAGAEGGACEASAEGVDMSRMRRERFHKLLAGASWMAEYGNPDTDDWNFMKRYSAYHNLDPDAKYPPFLMTTSTRDDRVHPYHARAFVKRLAEIGKAESVFYYENIEGGHGGAADSKQQAFMTILYIEFLKKTIGAHKTLGKL</sequence>
<dbReference type="InterPro" id="IPR051167">
    <property type="entry name" value="Prolyl_oligopep/macrocyclase"/>
</dbReference>
<dbReference type="PANTHER" id="PTHR42881">
    <property type="entry name" value="PROLYL ENDOPEPTIDASE"/>
    <property type="match status" value="1"/>
</dbReference>
<dbReference type="Pfam" id="PF00326">
    <property type="entry name" value="Peptidase_S9"/>
    <property type="match status" value="1"/>
</dbReference>
<dbReference type="InterPro" id="IPR001375">
    <property type="entry name" value="Peptidase_S9_cat"/>
</dbReference>
<protein>
    <recommendedName>
        <fullName evidence="1">Peptidase S9 prolyl oligopeptidase catalytic domain-containing protein</fullName>
    </recommendedName>
</protein>
<keyword evidence="3" id="KW-1185">Reference proteome</keyword>
<accession>A0AAE0G5E6</accession>
<feature type="domain" description="Peptidase S9 prolyl oligopeptidase catalytic" evidence="1">
    <location>
        <begin position="36"/>
        <end position="141"/>
    </location>
</feature>
<evidence type="ECO:0000259" key="1">
    <source>
        <dbReference type="Pfam" id="PF00326"/>
    </source>
</evidence>
<organism evidence="2 3">
    <name type="scientific">Cymbomonas tetramitiformis</name>
    <dbReference type="NCBI Taxonomy" id="36881"/>
    <lineage>
        <taxon>Eukaryota</taxon>
        <taxon>Viridiplantae</taxon>
        <taxon>Chlorophyta</taxon>
        <taxon>Pyramimonadophyceae</taxon>
        <taxon>Pyramimonadales</taxon>
        <taxon>Pyramimonadaceae</taxon>
        <taxon>Cymbomonas</taxon>
    </lineage>
</organism>
<comment type="caution">
    <text evidence="2">The sequence shown here is derived from an EMBL/GenBank/DDBJ whole genome shotgun (WGS) entry which is preliminary data.</text>
</comment>
<dbReference type="InterPro" id="IPR029058">
    <property type="entry name" value="AB_hydrolase_fold"/>
</dbReference>
<dbReference type="GO" id="GO:0006508">
    <property type="term" value="P:proteolysis"/>
    <property type="evidence" value="ECO:0007669"/>
    <property type="project" value="InterPro"/>
</dbReference>
<gene>
    <name evidence="2" type="ORF">CYMTET_19762</name>
</gene>
<dbReference type="GO" id="GO:0005829">
    <property type="term" value="C:cytosol"/>
    <property type="evidence" value="ECO:0007669"/>
    <property type="project" value="TreeGrafter"/>
</dbReference>
<proteinExistence type="predicted"/>
<reference evidence="2 3" key="1">
    <citation type="journal article" date="2015" name="Genome Biol. Evol.">
        <title>Comparative Genomics of a Bacterivorous Green Alga Reveals Evolutionary Causalities and Consequences of Phago-Mixotrophic Mode of Nutrition.</title>
        <authorList>
            <person name="Burns J.A."/>
            <person name="Paasch A."/>
            <person name="Narechania A."/>
            <person name="Kim E."/>
        </authorList>
    </citation>
    <scope>NUCLEOTIDE SEQUENCE [LARGE SCALE GENOMIC DNA]</scope>
    <source>
        <strain evidence="2 3">PLY_AMNH</strain>
    </source>
</reference>
<name>A0AAE0G5E6_9CHLO</name>
<dbReference type="GO" id="GO:0008236">
    <property type="term" value="F:serine-type peptidase activity"/>
    <property type="evidence" value="ECO:0007669"/>
    <property type="project" value="InterPro"/>
</dbReference>